<evidence type="ECO:0000313" key="7">
    <source>
        <dbReference type="EMBL" id="AFM27054.1"/>
    </source>
</evidence>
<dbReference type="InterPro" id="IPR002504">
    <property type="entry name" value="NADK"/>
</dbReference>
<feature type="binding site" evidence="6">
    <location>
        <position position="165"/>
    </location>
    <ligand>
        <name>NAD(+)</name>
        <dbReference type="ChEBI" id="CHEBI:57540"/>
    </ligand>
</feature>
<evidence type="ECO:0000313" key="8">
    <source>
        <dbReference type="Proteomes" id="UP000006055"/>
    </source>
</evidence>
<comment type="cofactor">
    <cofactor evidence="6">
        <name>a divalent metal cation</name>
        <dbReference type="ChEBI" id="CHEBI:60240"/>
    </cofactor>
</comment>
<dbReference type="HAMAP" id="MF_00361">
    <property type="entry name" value="NAD_kinase"/>
    <property type="match status" value="1"/>
</dbReference>
<evidence type="ECO:0000256" key="2">
    <source>
        <dbReference type="ARBA" id="ARBA00022777"/>
    </source>
</evidence>
<dbReference type="InterPro" id="IPR017437">
    <property type="entry name" value="ATP-NAD_kinase_PpnK-typ_C"/>
</dbReference>
<evidence type="ECO:0000256" key="1">
    <source>
        <dbReference type="ARBA" id="ARBA00022679"/>
    </source>
</evidence>
<keyword evidence="6" id="KW-0547">Nucleotide-binding</keyword>
<feature type="binding site" evidence="6">
    <location>
        <position position="72"/>
    </location>
    <ligand>
        <name>NAD(+)</name>
        <dbReference type="ChEBI" id="CHEBI:57540"/>
    </ligand>
</feature>
<feature type="binding site" evidence="6">
    <location>
        <position position="148"/>
    </location>
    <ligand>
        <name>NAD(+)</name>
        <dbReference type="ChEBI" id="CHEBI:57540"/>
    </ligand>
</feature>
<dbReference type="GO" id="GO:0046872">
    <property type="term" value="F:metal ion binding"/>
    <property type="evidence" value="ECO:0007669"/>
    <property type="project" value="UniProtKB-UniRule"/>
</dbReference>
<dbReference type="GO" id="GO:0019674">
    <property type="term" value="P:NAD+ metabolic process"/>
    <property type="evidence" value="ECO:0007669"/>
    <property type="project" value="InterPro"/>
</dbReference>
<dbReference type="PANTHER" id="PTHR20275">
    <property type="entry name" value="NAD KINASE"/>
    <property type="match status" value="1"/>
</dbReference>
<dbReference type="HOGENOM" id="CLU_008831_0_1_7"/>
<dbReference type="RefSeq" id="WP_014812169.1">
    <property type="nucleotide sequence ID" value="NC_018025.1"/>
</dbReference>
<keyword evidence="2 6" id="KW-0418">Kinase</keyword>
<dbReference type="GO" id="GO:0005737">
    <property type="term" value="C:cytoplasm"/>
    <property type="evidence" value="ECO:0007669"/>
    <property type="project" value="UniProtKB-SubCell"/>
</dbReference>
<dbReference type="GO" id="GO:0051287">
    <property type="term" value="F:NAD binding"/>
    <property type="evidence" value="ECO:0007669"/>
    <property type="project" value="UniProtKB-ARBA"/>
</dbReference>
<dbReference type="GO" id="GO:0003951">
    <property type="term" value="F:NAD+ kinase activity"/>
    <property type="evidence" value="ECO:0007669"/>
    <property type="project" value="UniProtKB-UniRule"/>
</dbReference>
<dbReference type="eggNOG" id="COG0061">
    <property type="taxonomic scope" value="Bacteria"/>
</dbReference>
<protein>
    <recommendedName>
        <fullName evidence="6">NAD kinase</fullName>
        <ecNumber evidence="6">2.7.1.23</ecNumber>
    </recommendedName>
    <alternativeName>
        <fullName evidence="6">ATP-dependent NAD kinase</fullName>
    </alternativeName>
</protein>
<dbReference type="GO" id="GO:0006741">
    <property type="term" value="P:NADP+ biosynthetic process"/>
    <property type="evidence" value="ECO:0007669"/>
    <property type="project" value="UniProtKB-UniRule"/>
</dbReference>
<dbReference type="PANTHER" id="PTHR20275:SF0">
    <property type="entry name" value="NAD KINASE"/>
    <property type="match status" value="1"/>
</dbReference>
<dbReference type="Proteomes" id="UP000006055">
    <property type="component" value="Chromosome"/>
</dbReference>
<accession>I4CBW3</accession>
<dbReference type="KEGG" id="dti:Desti_4422"/>
<gene>
    <name evidence="6" type="primary">nadK</name>
    <name evidence="7" type="ordered locus">Desti_4422</name>
</gene>
<dbReference type="AlphaFoldDB" id="I4CBW3"/>
<comment type="subcellular location">
    <subcellularLocation>
        <location evidence="6">Cytoplasm</location>
    </subcellularLocation>
</comment>
<dbReference type="InterPro" id="IPR017438">
    <property type="entry name" value="ATP-NAD_kinase_N"/>
</dbReference>
<evidence type="ECO:0000256" key="5">
    <source>
        <dbReference type="ARBA" id="ARBA00047925"/>
    </source>
</evidence>
<comment type="caution">
    <text evidence="6">Lacks conserved residue(s) required for the propagation of feature annotation.</text>
</comment>
<dbReference type="EC" id="2.7.1.23" evidence="6"/>
<dbReference type="OrthoDB" id="9774737at2"/>
<dbReference type="Pfam" id="PF20143">
    <property type="entry name" value="NAD_kinase_C"/>
    <property type="match status" value="1"/>
</dbReference>
<feature type="active site" description="Proton acceptor" evidence="6">
    <location>
        <position position="67"/>
    </location>
</feature>
<sequence length="278" mass="30343">MQRIGFVLKRGDQEAIRLGEKIKDFVVKSGKEVLLESTLTALADKWGGRATDRLTDEADILIVLGGDGTILRAASLLNDTSMPVLGVNLGRVGFMAELSPDDAISELESVMKGTAEYATRMLLEITWEESSRMRVLNDAVIHWGAIARLIDLGLRIGSSSEIELRADGLIVSTPTGSSAYSYAAHGPLIHPDVEGILLTPICPYVGLRRPLLLPPNVEIEVILKKGPSLTMTLDGHTTINLEEGQSIRIAKAPIPFTMVKCRTRDYFELLKQKKLGLV</sequence>
<keyword evidence="8" id="KW-1185">Reference proteome</keyword>
<evidence type="ECO:0000256" key="6">
    <source>
        <dbReference type="HAMAP-Rule" id="MF_00361"/>
    </source>
</evidence>
<feature type="binding site" evidence="6">
    <location>
        <begin position="67"/>
        <end position="68"/>
    </location>
    <ligand>
        <name>NAD(+)</name>
        <dbReference type="ChEBI" id="CHEBI:57540"/>
    </ligand>
</feature>
<feature type="binding site" evidence="6">
    <location>
        <position position="167"/>
    </location>
    <ligand>
        <name>NAD(+)</name>
        <dbReference type="ChEBI" id="CHEBI:57540"/>
    </ligand>
</feature>
<feature type="binding site" evidence="6">
    <location>
        <begin position="137"/>
        <end position="138"/>
    </location>
    <ligand>
        <name>NAD(+)</name>
        <dbReference type="ChEBI" id="CHEBI:57540"/>
    </ligand>
</feature>
<comment type="similarity">
    <text evidence="6">Belongs to the NAD kinase family.</text>
</comment>
<keyword evidence="1 6" id="KW-0808">Transferase</keyword>
<evidence type="ECO:0000256" key="3">
    <source>
        <dbReference type="ARBA" id="ARBA00022857"/>
    </source>
</evidence>
<keyword evidence="6" id="KW-0067">ATP-binding</keyword>
<dbReference type="Gene3D" id="3.40.50.10330">
    <property type="entry name" value="Probable inorganic polyphosphate/atp-NAD kinase, domain 1"/>
    <property type="match status" value="1"/>
</dbReference>
<dbReference type="Pfam" id="PF01513">
    <property type="entry name" value="NAD_kinase"/>
    <property type="match status" value="1"/>
</dbReference>
<dbReference type="PATRIC" id="fig|706587.4.peg.5018"/>
<keyword evidence="4 6" id="KW-0520">NAD</keyword>
<dbReference type="Gene3D" id="2.60.200.30">
    <property type="entry name" value="Probable inorganic polyphosphate/atp-NAD kinase, domain 2"/>
    <property type="match status" value="1"/>
</dbReference>
<evidence type="ECO:0000256" key="4">
    <source>
        <dbReference type="ARBA" id="ARBA00023027"/>
    </source>
</evidence>
<keyword evidence="3 6" id="KW-0521">NADP</keyword>
<comment type="catalytic activity">
    <reaction evidence="5 6">
        <text>NAD(+) + ATP = ADP + NADP(+) + H(+)</text>
        <dbReference type="Rhea" id="RHEA:18629"/>
        <dbReference type="ChEBI" id="CHEBI:15378"/>
        <dbReference type="ChEBI" id="CHEBI:30616"/>
        <dbReference type="ChEBI" id="CHEBI:57540"/>
        <dbReference type="ChEBI" id="CHEBI:58349"/>
        <dbReference type="ChEBI" id="CHEBI:456216"/>
        <dbReference type="EC" id="2.7.1.23"/>
    </reaction>
</comment>
<proteinExistence type="inferred from homology"/>
<dbReference type="SUPFAM" id="SSF111331">
    <property type="entry name" value="NAD kinase/diacylglycerol kinase-like"/>
    <property type="match status" value="1"/>
</dbReference>
<dbReference type="InterPro" id="IPR016064">
    <property type="entry name" value="NAD/diacylglycerol_kinase_sf"/>
</dbReference>
<dbReference type="EMBL" id="CP003360">
    <property type="protein sequence ID" value="AFM27054.1"/>
    <property type="molecule type" value="Genomic_DNA"/>
</dbReference>
<keyword evidence="6" id="KW-0963">Cytoplasm</keyword>
<name>I4CBW3_DESTA</name>
<dbReference type="GO" id="GO:0005524">
    <property type="term" value="F:ATP binding"/>
    <property type="evidence" value="ECO:0007669"/>
    <property type="project" value="UniProtKB-KW"/>
</dbReference>
<organism evidence="7 8">
    <name type="scientific">Desulfomonile tiedjei (strain ATCC 49306 / DSM 6799 / DCB-1)</name>
    <dbReference type="NCBI Taxonomy" id="706587"/>
    <lineage>
        <taxon>Bacteria</taxon>
        <taxon>Pseudomonadati</taxon>
        <taxon>Thermodesulfobacteriota</taxon>
        <taxon>Desulfomonilia</taxon>
        <taxon>Desulfomonilales</taxon>
        <taxon>Desulfomonilaceae</taxon>
        <taxon>Desulfomonile</taxon>
    </lineage>
</organism>
<reference evidence="8" key="1">
    <citation type="submission" date="2012-06" db="EMBL/GenBank/DDBJ databases">
        <title>Complete sequence of chromosome of Desulfomonile tiedjei DSM 6799.</title>
        <authorList>
            <person name="Lucas S."/>
            <person name="Copeland A."/>
            <person name="Lapidus A."/>
            <person name="Glavina del Rio T."/>
            <person name="Dalin E."/>
            <person name="Tice H."/>
            <person name="Bruce D."/>
            <person name="Goodwin L."/>
            <person name="Pitluck S."/>
            <person name="Peters L."/>
            <person name="Ovchinnikova G."/>
            <person name="Zeytun A."/>
            <person name="Lu M."/>
            <person name="Kyrpides N."/>
            <person name="Mavromatis K."/>
            <person name="Ivanova N."/>
            <person name="Brettin T."/>
            <person name="Detter J.C."/>
            <person name="Han C."/>
            <person name="Larimer F."/>
            <person name="Land M."/>
            <person name="Hauser L."/>
            <person name="Markowitz V."/>
            <person name="Cheng J.-F."/>
            <person name="Hugenholtz P."/>
            <person name="Woyke T."/>
            <person name="Wu D."/>
            <person name="Spring S."/>
            <person name="Schroeder M."/>
            <person name="Brambilla E."/>
            <person name="Klenk H.-P."/>
            <person name="Eisen J.A."/>
        </authorList>
    </citation>
    <scope>NUCLEOTIDE SEQUENCE [LARGE SCALE GENOMIC DNA]</scope>
    <source>
        <strain evidence="8">ATCC 49306 / DSM 6799 / DCB-1</strain>
    </source>
</reference>
<dbReference type="STRING" id="706587.Desti_4422"/>
<comment type="function">
    <text evidence="6">Involved in the regulation of the intracellular balance of NAD and NADP, and is a key enzyme in the biosynthesis of NADP. Catalyzes specifically the phosphorylation on 2'-hydroxyl of the adenosine moiety of NAD to yield NADP.</text>
</comment>